<dbReference type="EMBL" id="CYXT01000001">
    <property type="protein sequence ID" value="CUM69517.1"/>
    <property type="molecule type" value="Genomic_DNA"/>
</dbReference>
<proteinExistence type="predicted"/>
<evidence type="ECO:0008006" key="3">
    <source>
        <dbReference type="Google" id="ProtNLM"/>
    </source>
</evidence>
<dbReference type="Proteomes" id="UP000095598">
    <property type="component" value="Unassembled WGS sequence"/>
</dbReference>
<gene>
    <name evidence="1" type="ORF">ERS852425_00059</name>
</gene>
<sequence length="90" mass="9534">MGQNEMIFYIVAAGCMICLMIGIVKKPAYLLVLLLRGAFCAMIVYGISIVCMRKGITAPVNLNILSIGTGALLGLPGIIVLYAAAVFLLQ</sequence>
<evidence type="ECO:0000313" key="2">
    <source>
        <dbReference type="Proteomes" id="UP000095598"/>
    </source>
</evidence>
<reference evidence="1 2" key="1">
    <citation type="submission" date="2015-09" db="EMBL/GenBank/DDBJ databases">
        <authorList>
            <consortium name="Pathogen Informatics"/>
        </authorList>
    </citation>
    <scope>NUCLEOTIDE SEQUENCE [LARGE SCALE GENOMIC DNA]</scope>
    <source>
        <strain evidence="1 2">2789STDY5608868</strain>
    </source>
</reference>
<accession>A0A173QVD0</accession>
<dbReference type="RefSeq" id="WP_009204127.1">
    <property type="nucleotide sequence ID" value="NZ_BAABYN010000001.1"/>
</dbReference>
<protein>
    <recommendedName>
        <fullName evidence="3">Pro-sigmaK processing inhibitor BofA</fullName>
    </recommendedName>
</protein>
<name>A0A173QVD0_ANAHA</name>
<organism evidence="1 2">
    <name type="scientific">Anaerostipes hadrus</name>
    <dbReference type="NCBI Taxonomy" id="649756"/>
    <lineage>
        <taxon>Bacteria</taxon>
        <taxon>Bacillati</taxon>
        <taxon>Bacillota</taxon>
        <taxon>Clostridia</taxon>
        <taxon>Lachnospirales</taxon>
        <taxon>Lachnospiraceae</taxon>
        <taxon>Anaerostipes</taxon>
    </lineage>
</organism>
<evidence type="ECO:0000313" key="1">
    <source>
        <dbReference type="EMBL" id="CUM69517.1"/>
    </source>
</evidence>
<dbReference type="AlphaFoldDB" id="A0A173QVD0"/>